<dbReference type="SUPFAM" id="SSF56235">
    <property type="entry name" value="N-terminal nucleophile aminohydrolases (Ntn hydrolases)"/>
    <property type="match status" value="1"/>
</dbReference>
<dbReference type="Pfam" id="PF13230">
    <property type="entry name" value="GATase_4"/>
    <property type="match status" value="1"/>
</dbReference>
<feature type="domain" description="Glutamine amidotransferase type-2" evidence="2">
    <location>
        <begin position="2"/>
        <end position="256"/>
    </location>
</feature>
<dbReference type="Proteomes" id="UP000646365">
    <property type="component" value="Unassembled WGS sequence"/>
</dbReference>
<dbReference type="EMBL" id="BMJQ01000002">
    <property type="protein sequence ID" value="GGF07820.1"/>
    <property type="molecule type" value="Genomic_DNA"/>
</dbReference>
<dbReference type="RefSeq" id="WP_189043425.1">
    <property type="nucleotide sequence ID" value="NZ_BMJQ01000002.1"/>
</dbReference>
<evidence type="ECO:0000313" key="3">
    <source>
        <dbReference type="EMBL" id="GGF07820.1"/>
    </source>
</evidence>
<dbReference type="CDD" id="cd01908">
    <property type="entry name" value="YafJ"/>
    <property type="match status" value="1"/>
</dbReference>
<reference evidence="3" key="1">
    <citation type="journal article" date="2014" name="Int. J. Syst. Evol. Microbiol.">
        <title>Complete genome sequence of Corynebacterium casei LMG S-19264T (=DSM 44701T), isolated from a smear-ripened cheese.</title>
        <authorList>
            <consortium name="US DOE Joint Genome Institute (JGI-PGF)"/>
            <person name="Walter F."/>
            <person name="Albersmeier A."/>
            <person name="Kalinowski J."/>
            <person name="Ruckert C."/>
        </authorList>
    </citation>
    <scope>NUCLEOTIDE SEQUENCE</scope>
    <source>
        <strain evidence="3">CGMCC 1.15725</strain>
    </source>
</reference>
<dbReference type="InterPro" id="IPR029055">
    <property type="entry name" value="Ntn_hydrolases_N"/>
</dbReference>
<dbReference type="Gene3D" id="3.60.20.10">
    <property type="entry name" value="Glutamine Phosphoribosylpyrophosphate, subunit 1, domain 1"/>
    <property type="match status" value="1"/>
</dbReference>
<keyword evidence="4" id="KW-1185">Reference proteome</keyword>
<reference evidence="3" key="2">
    <citation type="submission" date="2020-09" db="EMBL/GenBank/DDBJ databases">
        <authorList>
            <person name="Sun Q."/>
            <person name="Zhou Y."/>
        </authorList>
    </citation>
    <scope>NUCLEOTIDE SEQUENCE</scope>
    <source>
        <strain evidence="3">CGMCC 1.15725</strain>
    </source>
</reference>
<evidence type="ECO:0000259" key="2">
    <source>
        <dbReference type="PROSITE" id="PS51278"/>
    </source>
</evidence>
<proteinExistence type="predicted"/>
<sequence>MCRWLSYLGPETYFDRLLYEPQYSLVQQALAARKSISTTQGDGFGLGWYGDHPDPGLYREALPAWNDRNLRSLARQLRARLFFAHVRASTGTDTARSNCHPFAHDKWLFMHNGQIGGYARLRRRLEAKIPDALYPLRAGTTDSETAFYLLFRHDPDADPAAAIRAMLADIEAERLGASIDEPLRFTAALSDGRRIVAVRYASDDRPPSLYWREDDGAVIIVSEPLDGDGQRWNRVPRNHFLVTAPDQGVTLRPIAM</sequence>
<evidence type="ECO:0000256" key="1">
    <source>
        <dbReference type="ARBA" id="ARBA00022962"/>
    </source>
</evidence>
<keyword evidence="1 3" id="KW-0315">Glutamine amidotransferase</keyword>
<dbReference type="InterPro" id="IPR052373">
    <property type="entry name" value="Gamma-glu_amide_hydrolase"/>
</dbReference>
<gene>
    <name evidence="3" type="ORF">GCM10011611_11610</name>
</gene>
<dbReference type="InterPro" id="IPR026869">
    <property type="entry name" value="EgtC-like"/>
</dbReference>
<organism evidence="3 4">
    <name type="scientific">Aliidongia dinghuensis</name>
    <dbReference type="NCBI Taxonomy" id="1867774"/>
    <lineage>
        <taxon>Bacteria</taxon>
        <taxon>Pseudomonadati</taxon>
        <taxon>Pseudomonadota</taxon>
        <taxon>Alphaproteobacteria</taxon>
        <taxon>Rhodospirillales</taxon>
        <taxon>Dongiaceae</taxon>
        <taxon>Aliidongia</taxon>
    </lineage>
</organism>
<dbReference type="PROSITE" id="PS51278">
    <property type="entry name" value="GATASE_TYPE_2"/>
    <property type="match status" value="1"/>
</dbReference>
<dbReference type="AlphaFoldDB" id="A0A8J2YRX1"/>
<dbReference type="PANTHER" id="PTHR43187:SF1">
    <property type="entry name" value="GLUTAMINE AMIDOTRANSFERASE DUG3-RELATED"/>
    <property type="match status" value="1"/>
</dbReference>
<name>A0A8J2YRX1_9PROT</name>
<evidence type="ECO:0000313" key="4">
    <source>
        <dbReference type="Proteomes" id="UP000646365"/>
    </source>
</evidence>
<dbReference type="PANTHER" id="PTHR43187">
    <property type="entry name" value="GLUTAMINE AMIDOTRANSFERASE DUG3-RELATED"/>
    <property type="match status" value="1"/>
</dbReference>
<accession>A0A8J2YRX1</accession>
<protein>
    <submittedName>
        <fullName evidence="3">Class II glutamine amidotransferase</fullName>
    </submittedName>
</protein>
<comment type="caution">
    <text evidence="3">The sequence shown here is derived from an EMBL/GenBank/DDBJ whole genome shotgun (WGS) entry which is preliminary data.</text>
</comment>
<dbReference type="InterPro" id="IPR017932">
    <property type="entry name" value="GATase_2_dom"/>
</dbReference>